<dbReference type="Gene3D" id="3.90.79.10">
    <property type="entry name" value="Nucleoside Triphosphate Pyrophosphohydrolase"/>
    <property type="match status" value="1"/>
</dbReference>
<dbReference type="PANTHER" id="PTHR43736">
    <property type="entry name" value="ADP-RIBOSE PYROPHOSPHATASE"/>
    <property type="match status" value="1"/>
</dbReference>
<evidence type="ECO:0000313" key="6">
    <source>
        <dbReference type="Proteomes" id="UP000315636"/>
    </source>
</evidence>
<dbReference type="PRINTS" id="PR00502">
    <property type="entry name" value="NUDIXFAMILY"/>
</dbReference>
<evidence type="ECO:0000313" key="5">
    <source>
        <dbReference type="EMBL" id="SMO87011.1"/>
    </source>
</evidence>
<dbReference type="CDD" id="cd02883">
    <property type="entry name" value="NUDIX_Hydrolase"/>
    <property type="match status" value="1"/>
</dbReference>
<dbReference type="Proteomes" id="UP000315636">
    <property type="component" value="Unassembled WGS sequence"/>
</dbReference>
<keyword evidence="2 3" id="KW-0378">Hydrolase</keyword>
<reference evidence="5 6" key="1">
    <citation type="submission" date="2017-05" db="EMBL/GenBank/DDBJ databases">
        <authorList>
            <person name="Varghese N."/>
            <person name="Submissions S."/>
        </authorList>
    </citation>
    <scope>NUCLEOTIDE SEQUENCE [LARGE SCALE GENOMIC DNA]</scope>
    <source>
        <strain evidence="5 6">DSM 45474</strain>
    </source>
</reference>
<dbReference type="EMBL" id="FXTI01000010">
    <property type="protein sequence ID" value="SMO87011.1"/>
    <property type="molecule type" value="Genomic_DNA"/>
</dbReference>
<dbReference type="PANTHER" id="PTHR43736:SF1">
    <property type="entry name" value="DIHYDRONEOPTERIN TRIPHOSPHATE DIPHOSPHATASE"/>
    <property type="match status" value="1"/>
</dbReference>
<dbReference type="SUPFAM" id="SSF55811">
    <property type="entry name" value="Nudix"/>
    <property type="match status" value="1"/>
</dbReference>
<gene>
    <name evidence="5" type="ORF">SAMN06264849_110113</name>
</gene>
<evidence type="ECO:0000259" key="4">
    <source>
        <dbReference type="PROSITE" id="PS51462"/>
    </source>
</evidence>
<dbReference type="InterPro" id="IPR020476">
    <property type="entry name" value="Nudix_hydrolase"/>
</dbReference>
<dbReference type="GO" id="GO:0016787">
    <property type="term" value="F:hydrolase activity"/>
    <property type="evidence" value="ECO:0007669"/>
    <property type="project" value="UniProtKB-KW"/>
</dbReference>
<accession>A0A521EUB2</accession>
<dbReference type="Pfam" id="PF00293">
    <property type="entry name" value="NUDIX"/>
    <property type="match status" value="1"/>
</dbReference>
<organism evidence="5 6">
    <name type="scientific">Melghirimyces algeriensis</name>
    <dbReference type="NCBI Taxonomy" id="910412"/>
    <lineage>
        <taxon>Bacteria</taxon>
        <taxon>Bacillati</taxon>
        <taxon>Bacillota</taxon>
        <taxon>Bacilli</taxon>
        <taxon>Bacillales</taxon>
        <taxon>Thermoactinomycetaceae</taxon>
        <taxon>Melghirimyces</taxon>
    </lineage>
</organism>
<evidence type="ECO:0000256" key="3">
    <source>
        <dbReference type="RuleBase" id="RU003476"/>
    </source>
</evidence>
<dbReference type="InterPro" id="IPR020084">
    <property type="entry name" value="NUDIX_hydrolase_CS"/>
</dbReference>
<dbReference type="AlphaFoldDB" id="A0A521EUB2"/>
<evidence type="ECO:0000256" key="2">
    <source>
        <dbReference type="ARBA" id="ARBA00022801"/>
    </source>
</evidence>
<dbReference type="RefSeq" id="WP_142506386.1">
    <property type="nucleotide sequence ID" value="NZ_FXTI01000010.1"/>
</dbReference>
<dbReference type="InterPro" id="IPR015797">
    <property type="entry name" value="NUDIX_hydrolase-like_dom_sf"/>
</dbReference>
<dbReference type="PROSITE" id="PS51462">
    <property type="entry name" value="NUDIX"/>
    <property type="match status" value="1"/>
</dbReference>
<sequence length="142" mass="16289">MKRMDVVYAFIYDENQDKVLMVKNRRGSSFEYTLPGGAVEERETLEQAAIRETKEETGFHIEVGSILAVNEAIFEKRGHHAIFFTFLARITGGEMNLSRPEEIADISWMDLDEADQWMPYLPGGVSKLLKNKYSAPYMFQGK</sequence>
<comment type="similarity">
    <text evidence="1 3">Belongs to the Nudix hydrolase family.</text>
</comment>
<keyword evidence="6" id="KW-1185">Reference proteome</keyword>
<name>A0A521EUB2_9BACL</name>
<feature type="domain" description="Nudix hydrolase" evidence="4">
    <location>
        <begin position="2"/>
        <end position="131"/>
    </location>
</feature>
<dbReference type="InterPro" id="IPR000086">
    <property type="entry name" value="NUDIX_hydrolase_dom"/>
</dbReference>
<protein>
    <submittedName>
        <fullName evidence="5">8-oxo-dGTP diphosphatase</fullName>
    </submittedName>
</protein>
<evidence type="ECO:0000256" key="1">
    <source>
        <dbReference type="ARBA" id="ARBA00005582"/>
    </source>
</evidence>
<proteinExistence type="inferred from homology"/>
<dbReference type="PROSITE" id="PS00893">
    <property type="entry name" value="NUDIX_BOX"/>
    <property type="match status" value="1"/>
</dbReference>
<dbReference type="OrthoDB" id="9787880at2"/>